<dbReference type="Pfam" id="PF07690">
    <property type="entry name" value="MFS_1"/>
    <property type="match status" value="1"/>
</dbReference>
<dbReference type="InterPro" id="IPR036259">
    <property type="entry name" value="MFS_trans_sf"/>
</dbReference>
<dbReference type="GO" id="GO:0005886">
    <property type="term" value="C:plasma membrane"/>
    <property type="evidence" value="ECO:0007669"/>
    <property type="project" value="UniProtKB-SubCell"/>
</dbReference>
<feature type="transmembrane region" description="Helical" evidence="8">
    <location>
        <begin position="443"/>
        <end position="463"/>
    </location>
</feature>
<dbReference type="PROSITE" id="PS50850">
    <property type="entry name" value="MFS"/>
    <property type="match status" value="1"/>
</dbReference>
<evidence type="ECO:0000256" key="4">
    <source>
        <dbReference type="ARBA" id="ARBA00022475"/>
    </source>
</evidence>
<proteinExistence type="inferred from homology"/>
<evidence type="ECO:0000256" key="2">
    <source>
        <dbReference type="ARBA" id="ARBA00008537"/>
    </source>
</evidence>
<feature type="transmembrane region" description="Helical" evidence="8">
    <location>
        <begin position="209"/>
        <end position="227"/>
    </location>
</feature>
<dbReference type="InterPro" id="IPR004638">
    <property type="entry name" value="EmrB-like"/>
</dbReference>
<comment type="subcellular location">
    <subcellularLocation>
        <location evidence="1">Cell membrane</location>
        <topology evidence="1">Multi-pass membrane protein</topology>
    </subcellularLocation>
</comment>
<dbReference type="AlphaFoldDB" id="A0A177YJH4"/>
<evidence type="ECO:0000256" key="6">
    <source>
        <dbReference type="ARBA" id="ARBA00022989"/>
    </source>
</evidence>
<sequence length="487" mass="50648">MTSTDLPPTSPTTSSATRYAILAICCSSVLVASLDNTIVNVALPSIARDLDASLSTLQWTVDAYLLVLASLLMLSGSIADRFGRKRTFAIGLAIFTFGSAMCGISTSEQWLVSFRVVQAVGGSMLVPVALAIVTNVFTESAARARAIGWWAATSGVGIAAGPLVGGFLVDSVGWKSIFWLNVPIGIIAVLATLYVVPESKALQPRRFDPFGQILVMFFLITLVFGIIEGGRRSWTSPSILVALVLAALSLVVLIAWERRHPEPLVRLELFTNYAFSSAFAMSVLGFFAFSGLMFANTLYLQTVRDLSPSEAGLLTLPLAVATIITAPISGRLLSSRGPRTPLLVAGSALALGAALLLLTGASTPLYWLAAPYLVFGAGYGLLNAPINDTAVSELPDDQAGVAASMVSTAKQVGASLGVAVIGTILAANSTSASLSAGWKHASITVWILLGTAGVLIAVMSVALSSAASLAAPVPTDHVVAPRTRPIS</sequence>
<feature type="transmembrane region" description="Helical" evidence="8">
    <location>
        <begin position="87"/>
        <end position="106"/>
    </location>
</feature>
<dbReference type="GO" id="GO:0022857">
    <property type="term" value="F:transmembrane transporter activity"/>
    <property type="evidence" value="ECO:0007669"/>
    <property type="project" value="InterPro"/>
</dbReference>
<dbReference type="EMBL" id="LVHI01000008">
    <property type="protein sequence ID" value="OAK55694.1"/>
    <property type="molecule type" value="Genomic_DNA"/>
</dbReference>
<dbReference type="SUPFAM" id="SSF103473">
    <property type="entry name" value="MFS general substrate transporter"/>
    <property type="match status" value="1"/>
</dbReference>
<dbReference type="PANTHER" id="PTHR42718">
    <property type="entry name" value="MAJOR FACILITATOR SUPERFAMILY MULTIDRUG TRANSPORTER MFSC"/>
    <property type="match status" value="1"/>
</dbReference>
<feature type="transmembrane region" description="Helical" evidence="8">
    <location>
        <begin position="342"/>
        <end position="359"/>
    </location>
</feature>
<keyword evidence="5 8" id="KW-0812">Transmembrane</keyword>
<feature type="transmembrane region" description="Helical" evidence="8">
    <location>
        <begin position="177"/>
        <end position="197"/>
    </location>
</feature>
<feature type="transmembrane region" description="Helical" evidence="8">
    <location>
        <begin position="63"/>
        <end position="80"/>
    </location>
</feature>
<protein>
    <recommendedName>
        <fullName evidence="9">Major facilitator superfamily (MFS) profile domain-containing protein</fullName>
    </recommendedName>
</protein>
<feature type="transmembrane region" description="Helical" evidence="8">
    <location>
        <begin position="146"/>
        <end position="165"/>
    </location>
</feature>
<feature type="transmembrane region" description="Helical" evidence="8">
    <location>
        <begin position="277"/>
        <end position="299"/>
    </location>
</feature>
<keyword evidence="7 8" id="KW-0472">Membrane</keyword>
<name>A0A177YJH4_9NOCA</name>
<keyword evidence="11" id="KW-1185">Reference proteome</keyword>
<feature type="transmembrane region" description="Helical" evidence="8">
    <location>
        <begin position="311"/>
        <end position="330"/>
    </location>
</feature>
<evidence type="ECO:0000256" key="7">
    <source>
        <dbReference type="ARBA" id="ARBA00023136"/>
    </source>
</evidence>
<comment type="caution">
    <text evidence="10">The sequence shown here is derived from an EMBL/GenBank/DDBJ whole genome shotgun (WGS) entry which is preliminary data.</text>
</comment>
<feature type="transmembrane region" description="Helical" evidence="8">
    <location>
        <begin position="112"/>
        <end position="134"/>
    </location>
</feature>
<dbReference type="InterPro" id="IPR020846">
    <property type="entry name" value="MFS_dom"/>
</dbReference>
<reference evidence="10 11" key="1">
    <citation type="submission" date="2016-03" db="EMBL/GenBank/DDBJ databases">
        <title>Genome sequence of Rhodococcus kyotonensis KB10.</title>
        <authorList>
            <person name="Jeong H."/>
            <person name="Hong C.E."/>
            <person name="Jo S.H."/>
            <person name="Park J.M."/>
        </authorList>
    </citation>
    <scope>NUCLEOTIDE SEQUENCE [LARGE SCALE GENOMIC DNA]</scope>
    <source>
        <strain evidence="10 11">KB10</strain>
    </source>
</reference>
<feature type="transmembrane region" description="Helical" evidence="8">
    <location>
        <begin position="20"/>
        <end position="43"/>
    </location>
</feature>
<evidence type="ECO:0000256" key="5">
    <source>
        <dbReference type="ARBA" id="ARBA00022692"/>
    </source>
</evidence>
<feature type="transmembrane region" description="Helical" evidence="8">
    <location>
        <begin position="412"/>
        <end position="431"/>
    </location>
</feature>
<dbReference type="Proteomes" id="UP000077519">
    <property type="component" value="Unassembled WGS sequence"/>
</dbReference>
<evidence type="ECO:0000256" key="1">
    <source>
        <dbReference type="ARBA" id="ARBA00004651"/>
    </source>
</evidence>
<accession>A0A177YJH4</accession>
<organism evidence="10 11">
    <name type="scientific">Rhodococcoides kyotonense</name>
    <dbReference type="NCBI Taxonomy" id="398843"/>
    <lineage>
        <taxon>Bacteria</taxon>
        <taxon>Bacillati</taxon>
        <taxon>Actinomycetota</taxon>
        <taxon>Actinomycetes</taxon>
        <taxon>Mycobacteriales</taxon>
        <taxon>Nocardiaceae</taxon>
        <taxon>Rhodococcoides</taxon>
    </lineage>
</organism>
<dbReference type="RefSeq" id="WP_068423383.1">
    <property type="nucleotide sequence ID" value="NZ_LVHI01000008.1"/>
</dbReference>
<dbReference type="PRINTS" id="PR01036">
    <property type="entry name" value="TCRTETB"/>
</dbReference>
<keyword evidence="4" id="KW-1003">Cell membrane</keyword>
<gene>
    <name evidence="10" type="ORF">A3K89_19160</name>
</gene>
<evidence type="ECO:0000256" key="3">
    <source>
        <dbReference type="ARBA" id="ARBA00022448"/>
    </source>
</evidence>
<evidence type="ECO:0000256" key="8">
    <source>
        <dbReference type="SAM" id="Phobius"/>
    </source>
</evidence>
<evidence type="ECO:0000259" key="9">
    <source>
        <dbReference type="PROSITE" id="PS50850"/>
    </source>
</evidence>
<evidence type="ECO:0000313" key="10">
    <source>
        <dbReference type="EMBL" id="OAK55694.1"/>
    </source>
</evidence>
<dbReference type="PANTHER" id="PTHR42718:SF9">
    <property type="entry name" value="MAJOR FACILITATOR SUPERFAMILY MULTIDRUG TRANSPORTER MFSC"/>
    <property type="match status" value="1"/>
</dbReference>
<feature type="transmembrane region" description="Helical" evidence="8">
    <location>
        <begin position="239"/>
        <end position="256"/>
    </location>
</feature>
<dbReference type="NCBIfam" id="TIGR00711">
    <property type="entry name" value="efflux_EmrB"/>
    <property type="match status" value="1"/>
</dbReference>
<feature type="domain" description="Major facilitator superfamily (MFS) profile" evidence="9">
    <location>
        <begin position="21"/>
        <end position="468"/>
    </location>
</feature>
<dbReference type="Gene3D" id="1.20.1720.10">
    <property type="entry name" value="Multidrug resistance protein D"/>
    <property type="match status" value="1"/>
</dbReference>
<keyword evidence="6 8" id="KW-1133">Transmembrane helix</keyword>
<comment type="similarity">
    <text evidence="2">Belongs to the major facilitator superfamily. EmrB family.</text>
</comment>
<dbReference type="InterPro" id="IPR011701">
    <property type="entry name" value="MFS"/>
</dbReference>
<keyword evidence="3" id="KW-0813">Transport</keyword>
<dbReference type="Gene3D" id="1.20.1250.20">
    <property type="entry name" value="MFS general substrate transporter like domains"/>
    <property type="match status" value="1"/>
</dbReference>
<dbReference type="CDD" id="cd17321">
    <property type="entry name" value="MFS_MMR_MDR_like"/>
    <property type="match status" value="1"/>
</dbReference>
<evidence type="ECO:0000313" key="11">
    <source>
        <dbReference type="Proteomes" id="UP000077519"/>
    </source>
</evidence>